<protein>
    <submittedName>
        <fullName evidence="4">Uncharacterized protein</fullName>
    </submittedName>
</protein>
<dbReference type="PANTHER" id="PTHR10122:SF0">
    <property type="entry name" value="CYTOCHROME C OXIDASE SUBUNIT 5B, ISOFORM A-RELATED"/>
    <property type="match status" value="1"/>
</dbReference>
<comment type="caution">
    <text evidence="4">The sequence shown here is derived from an EMBL/GenBank/DDBJ whole genome shotgun (WGS) entry which is preliminary data.</text>
</comment>
<accession>A0A024FVF4</accession>
<keyword evidence="5" id="KW-1185">Reference proteome</keyword>
<dbReference type="OrthoDB" id="10249250at2759"/>
<evidence type="ECO:0000256" key="2">
    <source>
        <dbReference type="ARBA" id="ARBA00022833"/>
    </source>
</evidence>
<dbReference type="GO" id="GO:0045277">
    <property type="term" value="C:respiratory chain complex IV"/>
    <property type="evidence" value="ECO:0007669"/>
    <property type="project" value="InterPro"/>
</dbReference>
<evidence type="ECO:0000313" key="4">
    <source>
        <dbReference type="EMBL" id="CCI10644.1"/>
    </source>
</evidence>
<feature type="region of interest" description="Disordered" evidence="3">
    <location>
        <begin position="46"/>
        <end position="72"/>
    </location>
</feature>
<dbReference type="GO" id="GO:0005740">
    <property type="term" value="C:mitochondrial envelope"/>
    <property type="evidence" value="ECO:0007669"/>
    <property type="project" value="InterPro"/>
</dbReference>
<gene>
    <name evidence="4" type="ORF">BN9_111410</name>
</gene>
<dbReference type="PANTHER" id="PTHR10122">
    <property type="entry name" value="CYTOCHROME C OXIDASE SUBUNIT 5B, MITOCHONDRIAL"/>
    <property type="match status" value="1"/>
</dbReference>
<dbReference type="GO" id="GO:0046872">
    <property type="term" value="F:metal ion binding"/>
    <property type="evidence" value="ECO:0007669"/>
    <property type="project" value="UniProtKB-KW"/>
</dbReference>
<evidence type="ECO:0000313" key="5">
    <source>
        <dbReference type="Proteomes" id="UP000053237"/>
    </source>
</evidence>
<name>A0A024FVF4_9STRA</name>
<dbReference type="GO" id="GO:0006123">
    <property type="term" value="P:mitochondrial electron transport, cytochrome c to oxygen"/>
    <property type="evidence" value="ECO:0007669"/>
    <property type="project" value="InterPro"/>
</dbReference>
<dbReference type="Pfam" id="PF01215">
    <property type="entry name" value="COX5B"/>
    <property type="match status" value="1"/>
</dbReference>
<dbReference type="AlphaFoldDB" id="A0A024FVF4"/>
<evidence type="ECO:0000256" key="3">
    <source>
        <dbReference type="SAM" id="MobiDB-lite"/>
    </source>
</evidence>
<evidence type="ECO:0000256" key="1">
    <source>
        <dbReference type="ARBA" id="ARBA00022723"/>
    </source>
</evidence>
<organism evidence="4 5">
    <name type="scientific">Albugo candida</name>
    <dbReference type="NCBI Taxonomy" id="65357"/>
    <lineage>
        <taxon>Eukaryota</taxon>
        <taxon>Sar</taxon>
        <taxon>Stramenopiles</taxon>
        <taxon>Oomycota</taxon>
        <taxon>Peronosporomycetes</taxon>
        <taxon>Albuginales</taxon>
        <taxon>Albuginaceae</taxon>
        <taxon>Albugo</taxon>
    </lineage>
</organism>
<keyword evidence="2" id="KW-0862">Zinc</keyword>
<keyword evidence="1" id="KW-0479">Metal-binding</keyword>
<dbReference type="STRING" id="65357.A0A024FVF4"/>
<reference evidence="4 5" key="1">
    <citation type="submission" date="2012-05" db="EMBL/GenBank/DDBJ databases">
        <title>Recombination and specialization in a pathogen metapopulation.</title>
        <authorList>
            <person name="Gardiner A."/>
            <person name="Kemen E."/>
            <person name="Schultz-Larsen T."/>
            <person name="MacLean D."/>
            <person name="Van Oosterhout C."/>
            <person name="Jones J.D.G."/>
        </authorList>
    </citation>
    <scope>NUCLEOTIDE SEQUENCE [LARGE SCALE GENOMIC DNA]</scope>
    <source>
        <strain evidence="4 5">Ac Nc2</strain>
    </source>
</reference>
<dbReference type="Gene3D" id="2.60.11.10">
    <property type="entry name" value="Cytochrome c oxidase, subunit Vb"/>
    <property type="match status" value="1"/>
</dbReference>
<dbReference type="InterPro" id="IPR036972">
    <property type="entry name" value="Cyt_c_oxidase_su5b_sf"/>
</dbReference>
<sequence>MSIVRSLANSLQSVNARRCMARSASTIPDIYDHAVGRQREELEDEKAGIITFNRDPIETDETQGNSKEDPILVPSFNDVRPIGVSHNDSSYVFWFNLQKGKIFYVPQIEKYFKLYHPQELAESMKNEKVTGVQASHA</sequence>
<dbReference type="InParanoid" id="A0A024FVF4"/>
<dbReference type="Proteomes" id="UP000053237">
    <property type="component" value="Unassembled WGS sequence"/>
</dbReference>
<dbReference type="EMBL" id="CAIX01000335">
    <property type="protein sequence ID" value="CCI10644.1"/>
    <property type="molecule type" value="Genomic_DNA"/>
</dbReference>
<proteinExistence type="predicted"/>
<dbReference type="InterPro" id="IPR002124">
    <property type="entry name" value="Cyt_c_oxidase_su5b"/>
</dbReference>
<dbReference type="SUPFAM" id="SSF57802">
    <property type="entry name" value="Rubredoxin-like"/>
    <property type="match status" value="1"/>
</dbReference>